<evidence type="ECO:0000313" key="1">
    <source>
        <dbReference type="EMBL" id="GBP53981.1"/>
    </source>
</evidence>
<comment type="caution">
    <text evidence="1">The sequence shown here is derived from an EMBL/GenBank/DDBJ whole genome shotgun (WGS) entry which is preliminary data.</text>
</comment>
<protein>
    <submittedName>
        <fullName evidence="1">Uncharacterized protein</fullName>
    </submittedName>
</protein>
<accession>A0A4C1WRU7</accession>
<name>A0A4C1WRU7_EUMVA</name>
<dbReference type="AlphaFoldDB" id="A0A4C1WRU7"/>
<gene>
    <name evidence="1" type="ORF">EVAR_36864_1</name>
</gene>
<keyword evidence="2" id="KW-1185">Reference proteome</keyword>
<dbReference type="Proteomes" id="UP000299102">
    <property type="component" value="Unassembled WGS sequence"/>
</dbReference>
<organism evidence="1 2">
    <name type="scientific">Eumeta variegata</name>
    <name type="common">Bagworm moth</name>
    <name type="synonym">Eumeta japonica</name>
    <dbReference type="NCBI Taxonomy" id="151549"/>
    <lineage>
        <taxon>Eukaryota</taxon>
        <taxon>Metazoa</taxon>
        <taxon>Ecdysozoa</taxon>
        <taxon>Arthropoda</taxon>
        <taxon>Hexapoda</taxon>
        <taxon>Insecta</taxon>
        <taxon>Pterygota</taxon>
        <taxon>Neoptera</taxon>
        <taxon>Endopterygota</taxon>
        <taxon>Lepidoptera</taxon>
        <taxon>Glossata</taxon>
        <taxon>Ditrysia</taxon>
        <taxon>Tineoidea</taxon>
        <taxon>Psychidae</taxon>
        <taxon>Oiketicinae</taxon>
        <taxon>Eumeta</taxon>
    </lineage>
</organism>
<reference evidence="1 2" key="1">
    <citation type="journal article" date="2019" name="Commun. Biol.">
        <title>The bagworm genome reveals a unique fibroin gene that provides high tensile strength.</title>
        <authorList>
            <person name="Kono N."/>
            <person name="Nakamura H."/>
            <person name="Ohtoshi R."/>
            <person name="Tomita M."/>
            <person name="Numata K."/>
            <person name="Arakawa K."/>
        </authorList>
    </citation>
    <scope>NUCLEOTIDE SEQUENCE [LARGE SCALE GENOMIC DNA]</scope>
</reference>
<sequence length="159" mass="17670">MMPTECPRKPENRRVLVPTTTSDASISHAVLNGTPRSRLLCMSGAQNVHCTPHIALIELWVPPQKQIDTAPDRAKAWYAAIALSASRHHARRSVKSKRAIALNDGTECQGPWPAPAGVNVASSQFRHIVRRTRPRVRPGEMPSISNRAYPPRRRYSLIA</sequence>
<dbReference type="EMBL" id="BGZK01000637">
    <property type="protein sequence ID" value="GBP53981.1"/>
    <property type="molecule type" value="Genomic_DNA"/>
</dbReference>
<proteinExistence type="predicted"/>
<evidence type="ECO:0000313" key="2">
    <source>
        <dbReference type="Proteomes" id="UP000299102"/>
    </source>
</evidence>